<organism evidence="1 2">
    <name type="scientific">Segatella copri</name>
    <dbReference type="NCBI Taxonomy" id="165179"/>
    <lineage>
        <taxon>Bacteria</taxon>
        <taxon>Pseudomonadati</taxon>
        <taxon>Bacteroidota</taxon>
        <taxon>Bacteroidia</taxon>
        <taxon>Bacteroidales</taxon>
        <taxon>Prevotellaceae</taxon>
        <taxon>Segatella</taxon>
    </lineage>
</organism>
<protein>
    <submittedName>
        <fullName evidence="1">Leucine-rich repeat domain-containing protein</fullName>
    </submittedName>
</protein>
<gene>
    <name evidence="1" type="ORF">DW250_13390</name>
</gene>
<dbReference type="Pfam" id="PF13306">
    <property type="entry name" value="LRR_5"/>
    <property type="match status" value="1"/>
</dbReference>
<dbReference type="SUPFAM" id="SSF52058">
    <property type="entry name" value="L domain-like"/>
    <property type="match status" value="1"/>
</dbReference>
<evidence type="ECO:0000313" key="1">
    <source>
        <dbReference type="EMBL" id="RHG63250.1"/>
    </source>
</evidence>
<evidence type="ECO:0000313" key="2">
    <source>
        <dbReference type="Proteomes" id="UP000286501"/>
    </source>
</evidence>
<comment type="caution">
    <text evidence="1">The sequence shown here is derived from an EMBL/GenBank/DDBJ whole genome shotgun (WGS) entry which is preliminary data.</text>
</comment>
<dbReference type="Proteomes" id="UP000286501">
    <property type="component" value="Unassembled WGS sequence"/>
</dbReference>
<accession>A0A3R6DRN2</accession>
<dbReference type="Gene3D" id="3.80.10.10">
    <property type="entry name" value="Ribonuclease Inhibitor"/>
    <property type="match status" value="1"/>
</dbReference>
<name>A0A3R6DRN2_9BACT</name>
<proteinExistence type="predicted"/>
<dbReference type="EMBL" id="QRIN01000072">
    <property type="protein sequence ID" value="RHG63250.1"/>
    <property type="molecule type" value="Genomic_DNA"/>
</dbReference>
<dbReference type="AlphaFoldDB" id="A0A3R6DRN2"/>
<dbReference type="RefSeq" id="WP_118201537.1">
    <property type="nucleotide sequence ID" value="NZ_QRIE01000075.1"/>
</dbReference>
<sequence>MGLFKVLGGVVKGIATVVGGVAKGTALIAEGVVKGTVVVAEGISDALGEDEKKEGTNNSTTTDCFVIEEGTTSVEAENFESYNGERTIVLPSTLEKISYDAFEECQKVGKRDFFKVSKLKTIPSGLFDGLHHLSEIIIPKGVIEIEPDAIIDCKRLCKVVLPSTLREMGSQFSGCETLREIDTTKVCRH</sequence>
<reference evidence="1 2" key="1">
    <citation type="submission" date="2018-08" db="EMBL/GenBank/DDBJ databases">
        <title>A genome reference for cultivated species of the human gut microbiota.</title>
        <authorList>
            <person name="Zou Y."/>
            <person name="Xue W."/>
            <person name="Luo G."/>
        </authorList>
    </citation>
    <scope>NUCLEOTIDE SEQUENCE [LARGE SCALE GENOMIC DNA]</scope>
    <source>
        <strain evidence="1 2">AM22-1</strain>
    </source>
</reference>
<dbReference type="InterPro" id="IPR026906">
    <property type="entry name" value="LRR_5"/>
</dbReference>
<dbReference type="InterPro" id="IPR032675">
    <property type="entry name" value="LRR_dom_sf"/>
</dbReference>